<dbReference type="CDD" id="cd12215">
    <property type="entry name" value="ChiC_BD"/>
    <property type="match status" value="2"/>
</dbReference>
<reference evidence="4 5" key="1">
    <citation type="submission" date="2020-05" db="EMBL/GenBank/DDBJ databases">
        <title>Genome Sequencing of Type Strains.</title>
        <authorList>
            <person name="Lemaire J.F."/>
            <person name="Inderbitzin P."/>
            <person name="Gregorio O.A."/>
            <person name="Collins S.B."/>
            <person name="Wespe N."/>
            <person name="Knight-Connoni V."/>
        </authorList>
    </citation>
    <scope>NUCLEOTIDE SEQUENCE [LARGE SCALE GENOMIC DNA]</scope>
    <source>
        <strain evidence="4 5">DSM 20512</strain>
    </source>
</reference>
<dbReference type="PANTHER" id="PTHR42976:SF1">
    <property type="entry name" value="GH18 DOMAIN-CONTAINING PROTEIN-RELATED"/>
    <property type="match status" value="1"/>
</dbReference>
<organism evidence="4 5">
    <name type="scientific">Curtobacterium citreum</name>
    <dbReference type="NCBI Taxonomy" id="2036"/>
    <lineage>
        <taxon>Bacteria</taxon>
        <taxon>Bacillati</taxon>
        <taxon>Actinomycetota</taxon>
        <taxon>Actinomycetes</taxon>
        <taxon>Micrococcales</taxon>
        <taxon>Microbacteriaceae</taxon>
        <taxon>Curtobacterium</taxon>
    </lineage>
</organism>
<feature type="compositionally biased region" description="Polar residues" evidence="2">
    <location>
        <begin position="369"/>
        <end position="385"/>
    </location>
</feature>
<dbReference type="EMBL" id="JABMCG010000112">
    <property type="protein sequence ID" value="NUU28686.1"/>
    <property type="molecule type" value="Genomic_DNA"/>
</dbReference>
<dbReference type="GO" id="GO:0004553">
    <property type="term" value="F:hydrolase activity, hydrolyzing O-glycosyl compounds"/>
    <property type="evidence" value="ECO:0007669"/>
    <property type="project" value="InterPro"/>
</dbReference>
<dbReference type="PANTHER" id="PTHR42976">
    <property type="entry name" value="BIFUNCTIONAL CHITINASE/LYSOZYME-RELATED"/>
    <property type="match status" value="1"/>
</dbReference>
<dbReference type="Gene3D" id="3.20.20.80">
    <property type="entry name" value="Glycosidases"/>
    <property type="match status" value="1"/>
</dbReference>
<dbReference type="SUPFAM" id="SSF51055">
    <property type="entry name" value="Carbohydrate binding domain"/>
    <property type="match status" value="2"/>
</dbReference>
<accession>A0A850DSX1</accession>
<dbReference type="SUPFAM" id="SSF51445">
    <property type="entry name" value="(Trans)glycosidases"/>
    <property type="match status" value="1"/>
</dbReference>
<dbReference type="InterPro" id="IPR017853">
    <property type="entry name" value="GH"/>
</dbReference>
<gene>
    <name evidence="4" type="ORF">HP467_11265</name>
</gene>
<evidence type="ECO:0000256" key="2">
    <source>
        <dbReference type="SAM" id="MobiDB-lite"/>
    </source>
</evidence>
<dbReference type="InterPro" id="IPR052750">
    <property type="entry name" value="GH18_Chitinase"/>
</dbReference>
<feature type="domain" description="Chitin-binding type-3" evidence="3">
    <location>
        <begin position="454"/>
        <end position="502"/>
    </location>
</feature>
<dbReference type="Proteomes" id="UP000539146">
    <property type="component" value="Unassembled WGS sequence"/>
</dbReference>
<dbReference type="CDD" id="cd06543">
    <property type="entry name" value="GH18_PF-ChiA-like"/>
    <property type="match status" value="1"/>
</dbReference>
<evidence type="ECO:0000259" key="3">
    <source>
        <dbReference type="SMART" id="SM00495"/>
    </source>
</evidence>
<dbReference type="RefSeq" id="WP_175326251.1">
    <property type="nucleotide sequence ID" value="NZ_BAAAWP010000001.1"/>
</dbReference>
<dbReference type="GO" id="GO:0005576">
    <property type="term" value="C:extracellular region"/>
    <property type="evidence" value="ECO:0007669"/>
    <property type="project" value="InterPro"/>
</dbReference>
<dbReference type="InterPro" id="IPR003610">
    <property type="entry name" value="CBM5/12"/>
</dbReference>
<evidence type="ECO:0000313" key="5">
    <source>
        <dbReference type="Proteomes" id="UP000539146"/>
    </source>
</evidence>
<feature type="region of interest" description="Disordered" evidence="2">
    <location>
        <begin position="511"/>
        <end position="549"/>
    </location>
</feature>
<keyword evidence="1 4" id="KW-0378">Hydrolase</keyword>
<feature type="region of interest" description="Disordered" evidence="2">
    <location>
        <begin position="366"/>
        <end position="386"/>
    </location>
</feature>
<evidence type="ECO:0000256" key="1">
    <source>
        <dbReference type="ARBA" id="ARBA00022801"/>
    </source>
</evidence>
<feature type="domain" description="Chitin-binding type-3" evidence="3">
    <location>
        <begin position="386"/>
        <end position="434"/>
    </location>
</feature>
<feature type="compositionally biased region" description="Low complexity" evidence="2">
    <location>
        <begin position="521"/>
        <end position="549"/>
    </location>
</feature>
<dbReference type="SMART" id="SM00495">
    <property type="entry name" value="ChtBD3"/>
    <property type="match status" value="2"/>
</dbReference>
<comment type="caution">
    <text evidence="4">The sequence shown here is derived from an EMBL/GenBank/DDBJ whole genome shotgun (WGS) entry which is preliminary data.</text>
</comment>
<dbReference type="AlphaFoldDB" id="A0A850DSX1"/>
<evidence type="ECO:0000313" key="4">
    <source>
        <dbReference type="EMBL" id="NUU28686.1"/>
    </source>
</evidence>
<dbReference type="GO" id="GO:0005975">
    <property type="term" value="P:carbohydrate metabolic process"/>
    <property type="evidence" value="ECO:0007669"/>
    <property type="project" value="InterPro"/>
</dbReference>
<dbReference type="InterPro" id="IPR036573">
    <property type="entry name" value="CBM_sf_5/12"/>
</dbReference>
<proteinExistence type="predicted"/>
<dbReference type="Gene3D" id="2.10.10.20">
    <property type="entry name" value="Carbohydrate-binding module superfamily 5/12"/>
    <property type="match status" value="2"/>
</dbReference>
<dbReference type="GO" id="GO:0030246">
    <property type="term" value="F:carbohydrate binding"/>
    <property type="evidence" value="ECO:0007669"/>
    <property type="project" value="InterPro"/>
</dbReference>
<name>A0A850DSX1_9MICO</name>
<protein>
    <submittedName>
        <fullName evidence="4">Glycosyl hydrolase family 18</fullName>
    </submittedName>
</protein>
<sequence>MAARRLSPLRVAVAVLAVVAVGAGGYVGFDRWQSAHAAESEKPWFAAYTDVTVTPTFAFEDVKSARGRDVMLSFVVADHEAACTPTWGSAYTLDGAADTLDLDRRIARLEQQDGEVGVSFGGLANDELATTCTDSKDLVAAYASVVQRYDVSTVDFDVEGDDLTNRAAGERRAAAVAELQKARRAAGHPLAVWLTLPAAPSGLTTDGTTAVSQFLAAGVDLAGVNAMTMDFGEGKGSSQSMYSASVQTLQEVHRQLGVLYDRAGTPLGDATLWRKVGATPMIGQNDVRDEVFGLADARKLNAWARDQGLGRMSMWSLNRDTTCGTNYVNLSTVSNSCSGVDQGGQLFADVLGKGFGGRITAAAGDVTTAEPSATEQPTDDPSTSPYPVWSADAAYLEGTKIVWHHNVYEAKWWTSGDLPDDPVLSAYETPWRLVGPVLPGERPVQPLTLPVGTFPAWSGEAVHDTGDRVLFHGVPYQAKWWNTGDSPEASTSDPDGSPWVRLKDAEIERILADQRAGKPIPSSAATGAPSAPASAAPTGSPTASTSVGR</sequence>